<feature type="region of interest" description="Disordered" evidence="2">
    <location>
        <begin position="131"/>
        <end position="155"/>
    </location>
</feature>
<dbReference type="OrthoDB" id="464644at2"/>
<dbReference type="AlphaFoldDB" id="A0A0M2PVC8"/>
<protein>
    <submittedName>
        <fullName evidence="3">Uncharacterized protein</fullName>
    </submittedName>
</protein>
<keyword evidence="1" id="KW-0175">Coiled coil</keyword>
<evidence type="ECO:0000256" key="2">
    <source>
        <dbReference type="SAM" id="MobiDB-lite"/>
    </source>
</evidence>
<keyword evidence="4" id="KW-1185">Reference proteome</keyword>
<dbReference type="RefSeq" id="WP_017712530.1">
    <property type="nucleotide sequence ID" value="NZ_KB235937.1"/>
</dbReference>
<organism evidence="3 4">
    <name type="scientific">Prochlorothrix hollandica PCC 9006 = CALU 1027</name>
    <dbReference type="NCBI Taxonomy" id="317619"/>
    <lineage>
        <taxon>Bacteria</taxon>
        <taxon>Bacillati</taxon>
        <taxon>Cyanobacteriota</taxon>
        <taxon>Cyanophyceae</taxon>
        <taxon>Prochlorotrichales</taxon>
        <taxon>Prochlorotrichaceae</taxon>
        <taxon>Prochlorothrix</taxon>
    </lineage>
</organism>
<feature type="coiled-coil region" evidence="1">
    <location>
        <begin position="1"/>
        <end position="28"/>
    </location>
</feature>
<feature type="compositionally biased region" description="Low complexity" evidence="2">
    <location>
        <begin position="134"/>
        <end position="155"/>
    </location>
</feature>
<dbReference type="EMBL" id="AJTX02000006">
    <property type="protein sequence ID" value="KKI99067.1"/>
    <property type="molecule type" value="Genomic_DNA"/>
</dbReference>
<comment type="caution">
    <text evidence="3">The sequence shown here is derived from an EMBL/GenBank/DDBJ whole genome shotgun (WGS) entry which is preliminary data.</text>
</comment>
<evidence type="ECO:0000313" key="4">
    <source>
        <dbReference type="Proteomes" id="UP000034681"/>
    </source>
</evidence>
<gene>
    <name evidence="3" type="ORF">PROH_14820</name>
</gene>
<sequence>MEKAKALIRMAEDELTQYSTEARKIEKLRRKFGFAVPYPQQKALRDHIAAQMPQNFFAKLVEENRQTVALPFWGIGGLGLLLGISGRQPFDLLATWIGFYLAYQIQKWGWELEAQRLVLKTLDDIEAGINPKVTQTATPAPEPAPEASETLQPLD</sequence>
<proteinExistence type="predicted"/>
<accession>A0A0M2PVC8</accession>
<evidence type="ECO:0000313" key="3">
    <source>
        <dbReference type="EMBL" id="KKI99067.1"/>
    </source>
</evidence>
<dbReference type="eggNOG" id="ENOG50313FK">
    <property type="taxonomic scope" value="Bacteria"/>
</dbReference>
<name>A0A0M2PVC8_PROHO</name>
<dbReference type="Proteomes" id="UP000034681">
    <property type="component" value="Unassembled WGS sequence"/>
</dbReference>
<evidence type="ECO:0000256" key="1">
    <source>
        <dbReference type="SAM" id="Coils"/>
    </source>
</evidence>
<reference evidence="3" key="1">
    <citation type="submission" date="2012-04" db="EMBL/GenBank/DDBJ databases">
        <authorList>
            <person name="Borisov I.G."/>
            <person name="Ivanikova N.V."/>
            <person name="Pinevich A.V."/>
        </authorList>
    </citation>
    <scope>NUCLEOTIDE SEQUENCE</scope>
    <source>
        <strain evidence="3">CALU 1027</strain>
    </source>
</reference>